<keyword evidence="5 6" id="KW-0472">Membrane</keyword>
<feature type="transmembrane region" description="Helical" evidence="6">
    <location>
        <begin position="12"/>
        <end position="33"/>
    </location>
</feature>
<name>A0A0R2FS59_9LACO</name>
<feature type="transmembrane region" description="Helical" evidence="6">
    <location>
        <begin position="407"/>
        <end position="425"/>
    </location>
</feature>
<evidence type="ECO:0000256" key="5">
    <source>
        <dbReference type="ARBA" id="ARBA00023136"/>
    </source>
</evidence>
<keyword evidence="2" id="KW-1003">Cell membrane</keyword>
<feature type="transmembrane region" description="Helical" evidence="6">
    <location>
        <begin position="166"/>
        <end position="186"/>
    </location>
</feature>
<dbReference type="Proteomes" id="UP000051296">
    <property type="component" value="Unassembled WGS sequence"/>
</dbReference>
<accession>A0A0R2FS59</accession>
<dbReference type="InParanoid" id="A0A0R2FS59"/>
<feature type="transmembrane region" description="Helical" evidence="6">
    <location>
        <begin position="377"/>
        <end position="395"/>
    </location>
</feature>
<evidence type="ECO:0000256" key="2">
    <source>
        <dbReference type="ARBA" id="ARBA00022475"/>
    </source>
</evidence>
<dbReference type="PATRIC" id="fig|1123500.6.peg.1165"/>
<keyword evidence="4 6" id="KW-1133">Transmembrane helix</keyword>
<evidence type="ECO:0000256" key="1">
    <source>
        <dbReference type="ARBA" id="ARBA00004651"/>
    </source>
</evidence>
<keyword evidence="8" id="KW-1185">Reference proteome</keyword>
<proteinExistence type="predicted"/>
<evidence type="ECO:0000256" key="3">
    <source>
        <dbReference type="ARBA" id="ARBA00022692"/>
    </source>
</evidence>
<gene>
    <name evidence="7" type="ORF">IV68_GL001165</name>
</gene>
<dbReference type="InterPro" id="IPR002797">
    <property type="entry name" value="Polysacc_synth"/>
</dbReference>
<feature type="transmembrane region" description="Helical" evidence="6">
    <location>
        <begin position="281"/>
        <end position="304"/>
    </location>
</feature>
<feature type="transmembrane region" description="Helical" evidence="6">
    <location>
        <begin position="84"/>
        <end position="106"/>
    </location>
</feature>
<feature type="transmembrane region" description="Helical" evidence="6">
    <location>
        <begin position="112"/>
        <end position="131"/>
    </location>
</feature>
<evidence type="ECO:0000256" key="4">
    <source>
        <dbReference type="ARBA" id="ARBA00022989"/>
    </source>
</evidence>
<protein>
    <submittedName>
        <fullName evidence="7">Membrane protein</fullName>
    </submittedName>
</protein>
<comment type="caution">
    <text evidence="7">The sequence shown here is derived from an EMBL/GenBank/DDBJ whole genome shotgun (WGS) entry which is preliminary data.</text>
</comment>
<keyword evidence="3 6" id="KW-0812">Transmembrane</keyword>
<dbReference type="Pfam" id="PF01943">
    <property type="entry name" value="Polysacc_synt"/>
    <property type="match status" value="1"/>
</dbReference>
<dbReference type="PANTHER" id="PTHR30250:SF11">
    <property type="entry name" value="O-ANTIGEN TRANSPORTER-RELATED"/>
    <property type="match status" value="1"/>
</dbReference>
<feature type="transmembrane region" description="Helical" evidence="6">
    <location>
        <begin position="431"/>
        <end position="450"/>
    </location>
</feature>
<dbReference type="OrthoDB" id="3249502at2"/>
<reference evidence="7 8" key="1">
    <citation type="journal article" date="2015" name="Genome Announc.">
        <title>Expanding the biotechnology potential of lactobacilli through comparative genomics of 213 strains and associated genera.</title>
        <authorList>
            <person name="Sun Z."/>
            <person name="Harris H.M."/>
            <person name="McCann A."/>
            <person name="Guo C."/>
            <person name="Argimon S."/>
            <person name="Zhang W."/>
            <person name="Yang X."/>
            <person name="Jeffery I.B."/>
            <person name="Cooney J.C."/>
            <person name="Kagawa T.F."/>
            <person name="Liu W."/>
            <person name="Song Y."/>
            <person name="Salvetti E."/>
            <person name="Wrobel A."/>
            <person name="Rasinkangas P."/>
            <person name="Parkhill J."/>
            <person name="Rea M.C."/>
            <person name="O'Sullivan O."/>
            <person name="Ritari J."/>
            <person name="Douillard F.P."/>
            <person name="Paul Ross R."/>
            <person name="Yang R."/>
            <person name="Briner A.E."/>
            <person name="Felis G.E."/>
            <person name="de Vos W.M."/>
            <person name="Barrangou R."/>
            <person name="Klaenhammer T.R."/>
            <person name="Caufield P.W."/>
            <person name="Cui Y."/>
            <person name="Zhang H."/>
            <person name="O'Toole P.W."/>
        </authorList>
    </citation>
    <scope>NUCLEOTIDE SEQUENCE [LARGE SCALE GENOMIC DNA]</scope>
    <source>
        <strain evidence="7 8">DSM 20190</strain>
    </source>
</reference>
<evidence type="ECO:0000313" key="8">
    <source>
        <dbReference type="Proteomes" id="UP000051296"/>
    </source>
</evidence>
<dbReference type="RefSeq" id="WP_022791930.1">
    <property type="nucleotide sequence ID" value="NZ_ATUU01000004.1"/>
</dbReference>
<comment type="subcellular location">
    <subcellularLocation>
        <location evidence="1">Cell membrane</location>
        <topology evidence="1">Multi-pass membrane protein</topology>
    </subcellularLocation>
</comment>
<sequence length="455" mass="50860">MKNILKALAGNTIIFAIGNSVSMVVSFMMVPFYTRVLIPKDFGTSDIINTTTFLLVPVVSLNVAAAIFRFALDPDEDKSTLISNGLFITFFGTLLTLLVSGISEAFGVEYSMYVGIYISLVAFVSLLQNFVRGLDKITSFTVSGIIMTLTNVCCNIFLMGTMKFGLIGYLLSFILAQIAALFYLFFSSKIYKYINLRLISKDSIIKYLKYSIPMIPNGLAWWLTNDFNKILILYFLGPTSNGLLAVANKVPNVINTVFGMFSNAWQITAVQEEKNSESDKLYELVCSLVFGLLIIISAVIVLMIKWFMSFYVSANYFKAWKLVPILLIAILFSCLSAFFGTFYLVAKKTRGLFSTTIWGMIFNIAAGAILIPSFGLMGSALSSALGFATVSLIRYKQIKNFVSFHMDVALLIMLFIAYLAISFSVYMSHNYISILIFLIMIVFFIGRILMNFRNE</sequence>
<dbReference type="STRING" id="1123500.GCA_000420365_01217"/>
<feature type="transmembrane region" description="Helical" evidence="6">
    <location>
        <begin position="53"/>
        <end position="72"/>
    </location>
</feature>
<dbReference type="PANTHER" id="PTHR30250">
    <property type="entry name" value="PST FAMILY PREDICTED COLANIC ACID TRANSPORTER"/>
    <property type="match status" value="1"/>
</dbReference>
<organism evidence="7 8">
    <name type="scientific">Weissella halotolerans DSM 20190</name>
    <dbReference type="NCBI Taxonomy" id="1123500"/>
    <lineage>
        <taxon>Bacteria</taxon>
        <taxon>Bacillati</taxon>
        <taxon>Bacillota</taxon>
        <taxon>Bacilli</taxon>
        <taxon>Lactobacillales</taxon>
        <taxon>Lactobacillaceae</taxon>
        <taxon>Weissella</taxon>
    </lineage>
</organism>
<dbReference type="EMBL" id="JQAX01000004">
    <property type="protein sequence ID" value="KRN31282.1"/>
    <property type="molecule type" value="Genomic_DNA"/>
</dbReference>
<feature type="transmembrane region" description="Helical" evidence="6">
    <location>
        <begin position="352"/>
        <end position="371"/>
    </location>
</feature>
<feature type="transmembrane region" description="Helical" evidence="6">
    <location>
        <begin position="324"/>
        <end position="345"/>
    </location>
</feature>
<feature type="transmembrane region" description="Helical" evidence="6">
    <location>
        <begin position="138"/>
        <end position="160"/>
    </location>
</feature>
<dbReference type="GO" id="GO:0005886">
    <property type="term" value="C:plasma membrane"/>
    <property type="evidence" value="ECO:0007669"/>
    <property type="project" value="UniProtKB-SubCell"/>
</dbReference>
<evidence type="ECO:0000256" key="6">
    <source>
        <dbReference type="SAM" id="Phobius"/>
    </source>
</evidence>
<dbReference type="AlphaFoldDB" id="A0A0R2FS59"/>
<dbReference type="InterPro" id="IPR050833">
    <property type="entry name" value="Poly_Biosynth_Transport"/>
</dbReference>
<evidence type="ECO:0000313" key="7">
    <source>
        <dbReference type="EMBL" id="KRN31282.1"/>
    </source>
</evidence>